<keyword evidence="1" id="KW-0812">Transmembrane</keyword>
<proteinExistence type="predicted"/>
<evidence type="ECO:0000313" key="3">
    <source>
        <dbReference type="Proteomes" id="UP000249396"/>
    </source>
</evidence>
<reference evidence="2 3" key="1">
    <citation type="journal article" date="2018" name="Aquat. Microb. Ecol.">
        <title>Gammaproteobacterial methanotrophs dominate.</title>
        <authorList>
            <person name="Rissanen A.J."/>
            <person name="Saarenheimo J."/>
            <person name="Tiirola M."/>
            <person name="Peura S."/>
            <person name="Aalto S.L."/>
            <person name="Karvinen A."/>
            <person name="Nykanen H."/>
        </authorList>
    </citation>
    <scope>NUCLEOTIDE SEQUENCE [LARGE SCALE GENOMIC DNA]</scope>
    <source>
        <strain evidence="2">AMbin10</strain>
    </source>
</reference>
<keyword evidence="1" id="KW-1133">Transmembrane helix</keyword>
<keyword evidence="1" id="KW-0472">Membrane</keyword>
<accession>A0A2W4QPB4</accession>
<feature type="non-terminal residue" evidence="2">
    <location>
        <position position="1"/>
    </location>
</feature>
<dbReference type="Proteomes" id="UP000249396">
    <property type="component" value="Unassembled WGS sequence"/>
</dbReference>
<name>A0A2W4QPB4_9GAMM</name>
<gene>
    <name evidence="2" type="ORF">DM484_24970</name>
</gene>
<evidence type="ECO:0000313" key="2">
    <source>
        <dbReference type="EMBL" id="PZN72119.1"/>
    </source>
</evidence>
<dbReference type="EMBL" id="QJPH01000498">
    <property type="protein sequence ID" value="PZN72119.1"/>
    <property type="molecule type" value="Genomic_DNA"/>
</dbReference>
<sequence>GRWASLKVYPAKTIQVQQLFLIYKSLDTVGKATVLGTVISLISLVIAVFPKLIIEIPSPKPPIADPSGYQRMEGKWKLIDHVNSSKIDLYIGDEHLFELWLTVDNNHVSGRAEKIFYNGKSPS</sequence>
<organism evidence="2 3">
    <name type="scientific">Candidatus Methylumidiphilus alinenensis</name>
    <dbReference type="NCBI Taxonomy" id="2202197"/>
    <lineage>
        <taxon>Bacteria</taxon>
        <taxon>Pseudomonadati</taxon>
        <taxon>Pseudomonadota</taxon>
        <taxon>Gammaproteobacteria</taxon>
        <taxon>Methylococcales</taxon>
        <taxon>Candidatus Methylumidiphilus</taxon>
    </lineage>
</organism>
<dbReference type="AlphaFoldDB" id="A0A2W4QPB4"/>
<protein>
    <submittedName>
        <fullName evidence="2">Uncharacterized protein</fullName>
    </submittedName>
</protein>
<feature type="transmembrane region" description="Helical" evidence="1">
    <location>
        <begin position="34"/>
        <end position="54"/>
    </location>
</feature>
<evidence type="ECO:0000256" key="1">
    <source>
        <dbReference type="SAM" id="Phobius"/>
    </source>
</evidence>
<comment type="caution">
    <text evidence="2">The sequence shown here is derived from an EMBL/GenBank/DDBJ whole genome shotgun (WGS) entry which is preliminary data.</text>
</comment>